<dbReference type="PANTHER" id="PTHR36488">
    <property type="entry name" value="CASP-LIKE PROTEIN 1U1"/>
    <property type="match status" value="1"/>
</dbReference>
<sequence length="171" mass="19244">MPSTNGKSHNISPLKTQKIFFVAQITLRILATATTLAATWIMLTTKQTQLVFGIQVDARYSYSPAFKFFAYANLVACASTVLSLFVAFILGKKAVDPTYHFYMFLHDLQSVTWGNMETATQVGWQCVAISPNSAIEPQLLLRCRIWDFSSIFFSQSFQQTPRAQSKFDAFS</sequence>
<evidence type="ECO:0000256" key="4">
    <source>
        <dbReference type="ARBA" id="ARBA00022475"/>
    </source>
</evidence>
<keyword evidence="6 8" id="KW-1133">Transmembrane helix</keyword>
<keyword evidence="7 8" id="KW-0472">Membrane</keyword>
<name>A0ABR0UNL9_REHGL</name>
<accession>A0ABR0UNL9</accession>
<dbReference type="Pfam" id="PF04535">
    <property type="entry name" value="CASP_dom"/>
    <property type="match status" value="1"/>
</dbReference>
<dbReference type="NCBIfam" id="TIGR01569">
    <property type="entry name" value="A_tha_TIGR01569"/>
    <property type="match status" value="1"/>
</dbReference>
<dbReference type="EMBL" id="JABTTQ020002469">
    <property type="protein sequence ID" value="KAK6123762.1"/>
    <property type="molecule type" value="Genomic_DNA"/>
</dbReference>
<feature type="transmembrane region" description="Helical" evidence="8">
    <location>
        <begin position="68"/>
        <end position="90"/>
    </location>
</feature>
<evidence type="ECO:0000259" key="9">
    <source>
        <dbReference type="Pfam" id="PF04535"/>
    </source>
</evidence>
<evidence type="ECO:0000256" key="2">
    <source>
        <dbReference type="ARBA" id="ARBA00007651"/>
    </source>
</evidence>
<evidence type="ECO:0000313" key="10">
    <source>
        <dbReference type="EMBL" id="KAK6123762.1"/>
    </source>
</evidence>
<comment type="subunit">
    <text evidence="3 8">Homodimer and heterodimers.</text>
</comment>
<evidence type="ECO:0000256" key="1">
    <source>
        <dbReference type="ARBA" id="ARBA00004651"/>
    </source>
</evidence>
<evidence type="ECO:0000256" key="8">
    <source>
        <dbReference type="RuleBase" id="RU361233"/>
    </source>
</evidence>
<comment type="subcellular location">
    <subcellularLocation>
        <location evidence="1 8">Cell membrane</location>
        <topology evidence="1 8">Multi-pass membrane protein</topology>
    </subcellularLocation>
</comment>
<keyword evidence="4 8" id="KW-1003">Cell membrane</keyword>
<proteinExistence type="inferred from homology"/>
<evidence type="ECO:0000313" key="11">
    <source>
        <dbReference type="Proteomes" id="UP001318860"/>
    </source>
</evidence>
<evidence type="ECO:0000256" key="3">
    <source>
        <dbReference type="ARBA" id="ARBA00011489"/>
    </source>
</evidence>
<evidence type="ECO:0000256" key="6">
    <source>
        <dbReference type="ARBA" id="ARBA00022989"/>
    </source>
</evidence>
<protein>
    <recommendedName>
        <fullName evidence="8">CASP-like protein</fullName>
    </recommendedName>
</protein>
<evidence type="ECO:0000256" key="5">
    <source>
        <dbReference type="ARBA" id="ARBA00022692"/>
    </source>
</evidence>
<dbReference type="Proteomes" id="UP001318860">
    <property type="component" value="Unassembled WGS sequence"/>
</dbReference>
<comment type="caution">
    <text evidence="10">The sequence shown here is derived from an EMBL/GenBank/DDBJ whole genome shotgun (WGS) entry which is preliminary data.</text>
</comment>
<feature type="transmembrane region" description="Helical" evidence="8">
    <location>
        <begin position="20"/>
        <end position="43"/>
    </location>
</feature>
<dbReference type="InterPro" id="IPR006459">
    <property type="entry name" value="CASP/CASPL"/>
</dbReference>
<dbReference type="PANTHER" id="PTHR36488:SF8">
    <property type="entry name" value="CASP-LIKE PROTEIN 1U1"/>
    <property type="match status" value="1"/>
</dbReference>
<organism evidence="10 11">
    <name type="scientific">Rehmannia glutinosa</name>
    <name type="common">Chinese foxglove</name>
    <dbReference type="NCBI Taxonomy" id="99300"/>
    <lineage>
        <taxon>Eukaryota</taxon>
        <taxon>Viridiplantae</taxon>
        <taxon>Streptophyta</taxon>
        <taxon>Embryophyta</taxon>
        <taxon>Tracheophyta</taxon>
        <taxon>Spermatophyta</taxon>
        <taxon>Magnoliopsida</taxon>
        <taxon>eudicotyledons</taxon>
        <taxon>Gunneridae</taxon>
        <taxon>Pentapetalae</taxon>
        <taxon>asterids</taxon>
        <taxon>lamiids</taxon>
        <taxon>Lamiales</taxon>
        <taxon>Orobanchaceae</taxon>
        <taxon>Rehmannieae</taxon>
        <taxon>Rehmannia</taxon>
    </lineage>
</organism>
<keyword evidence="11" id="KW-1185">Reference proteome</keyword>
<comment type="caution">
    <text evidence="8">Lacks conserved residue(s) required for the propagation of feature annotation.</text>
</comment>
<dbReference type="InterPro" id="IPR044173">
    <property type="entry name" value="CASPL"/>
</dbReference>
<gene>
    <name evidence="10" type="ORF">DH2020_042493</name>
</gene>
<feature type="domain" description="Casparian strip membrane protein" evidence="9">
    <location>
        <begin position="22"/>
        <end position="108"/>
    </location>
</feature>
<reference evidence="10 11" key="1">
    <citation type="journal article" date="2021" name="Comput. Struct. Biotechnol. J.">
        <title>De novo genome assembly of the potent medicinal plant Rehmannia glutinosa using nanopore technology.</title>
        <authorList>
            <person name="Ma L."/>
            <person name="Dong C."/>
            <person name="Song C."/>
            <person name="Wang X."/>
            <person name="Zheng X."/>
            <person name="Niu Y."/>
            <person name="Chen S."/>
            <person name="Feng W."/>
        </authorList>
    </citation>
    <scope>NUCLEOTIDE SEQUENCE [LARGE SCALE GENOMIC DNA]</scope>
    <source>
        <strain evidence="10">DH-2019</strain>
    </source>
</reference>
<dbReference type="InterPro" id="IPR006702">
    <property type="entry name" value="CASP_dom"/>
</dbReference>
<keyword evidence="5 8" id="KW-0812">Transmembrane</keyword>
<evidence type="ECO:0000256" key="7">
    <source>
        <dbReference type="ARBA" id="ARBA00023136"/>
    </source>
</evidence>
<comment type="similarity">
    <text evidence="2 8">Belongs to the Casparian strip membrane proteins (CASP) family.</text>
</comment>